<gene>
    <name evidence="2" type="ORF">PLEPLA_LOCUS44247</name>
</gene>
<comment type="caution">
    <text evidence="2">The sequence shown here is derived from an EMBL/GenBank/DDBJ whole genome shotgun (WGS) entry which is preliminary data.</text>
</comment>
<sequence length="256" mass="27667">MSAAITNPTSSQFTNCSSTSWFYPDAVQLPGAERGDKRLKRAERHQRDESNFNALDPLTPRARGESLRESRPSAARPGDFEVGAGRLYIKGPIKVPVKLAVKAASGGPVSVRLPSALLSLSQLHTADTSDKDPLLNLPARLPVYLDSAPPSPCDSWVNLAEPLEAGEPAGEARAEAASCSQGPVDVNRDSGHTGEPARQGRRGGGDLAGTVSRTLPPSFRWDSLRKGNWKSFYCFLFIVLRLCSEEEEEDKQQALV</sequence>
<feature type="region of interest" description="Disordered" evidence="1">
    <location>
        <begin position="179"/>
        <end position="212"/>
    </location>
</feature>
<dbReference type="EMBL" id="CADEAL010004299">
    <property type="protein sequence ID" value="CAB1456463.1"/>
    <property type="molecule type" value="Genomic_DNA"/>
</dbReference>
<proteinExistence type="predicted"/>
<evidence type="ECO:0000313" key="2">
    <source>
        <dbReference type="EMBL" id="CAB1456463.1"/>
    </source>
</evidence>
<evidence type="ECO:0000313" key="3">
    <source>
        <dbReference type="Proteomes" id="UP001153269"/>
    </source>
</evidence>
<reference evidence="2" key="1">
    <citation type="submission" date="2020-03" db="EMBL/GenBank/DDBJ databases">
        <authorList>
            <person name="Weist P."/>
        </authorList>
    </citation>
    <scope>NUCLEOTIDE SEQUENCE</scope>
</reference>
<protein>
    <submittedName>
        <fullName evidence="2">Uncharacterized protein</fullName>
    </submittedName>
</protein>
<name>A0A9N7Z5P4_PLEPL</name>
<evidence type="ECO:0000256" key="1">
    <source>
        <dbReference type="SAM" id="MobiDB-lite"/>
    </source>
</evidence>
<organism evidence="2 3">
    <name type="scientific">Pleuronectes platessa</name>
    <name type="common">European plaice</name>
    <dbReference type="NCBI Taxonomy" id="8262"/>
    <lineage>
        <taxon>Eukaryota</taxon>
        <taxon>Metazoa</taxon>
        <taxon>Chordata</taxon>
        <taxon>Craniata</taxon>
        <taxon>Vertebrata</taxon>
        <taxon>Euteleostomi</taxon>
        <taxon>Actinopterygii</taxon>
        <taxon>Neopterygii</taxon>
        <taxon>Teleostei</taxon>
        <taxon>Neoteleostei</taxon>
        <taxon>Acanthomorphata</taxon>
        <taxon>Carangaria</taxon>
        <taxon>Pleuronectiformes</taxon>
        <taxon>Pleuronectoidei</taxon>
        <taxon>Pleuronectidae</taxon>
        <taxon>Pleuronectes</taxon>
    </lineage>
</organism>
<keyword evidence="3" id="KW-1185">Reference proteome</keyword>
<feature type="compositionally biased region" description="Basic and acidic residues" evidence="1">
    <location>
        <begin position="62"/>
        <end position="71"/>
    </location>
</feature>
<dbReference type="AlphaFoldDB" id="A0A9N7Z5P4"/>
<accession>A0A9N7Z5P4</accession>
<feature type="region of interest" description="Disordered" evidence="1">
    <location>
        <begin position="32"/>
        <end position="78"/>
    </location>
</feature>
<dbReference type="Proteomes" id="UP001153269">
    <property type="component" value="Unassembled WGS sequence"/>
</dbReference>